<dbReference type="Pfam" id="PF00691">
    <property type="entry name" value="OmpA"/>
    <property type="match status" value="1"/>
</dbReference>
<evidence type="ECO:0000259" key="5">
    <source>
        <dbReference type="PROSITE" id="PS51123"/>
    </source>
</evidence>
<name>A0A543G267_9FLAO</name>
<evidence type="ECO:0000256" key="2">
    <source>
        <dbReference type="ARBA" id="ARBA00023136"/>
    </source>
</evidence>
<feature type="domain" description="OmpA-like" evidence="5">
    <location>
        <begin position="313"/>
        <end position="447"/>
    </location>
</feature>
<dbReference type="SUPFAM" id="SSF103088">
    <property type="entry name" value="OmpA-like"/>
    <property type="match status" value="1"/>
</dbReference>
<dbReference type="PROSITE" id="PS51123">
    <property type="entry name" value="OMPA_2"/>
    <property type="match status" value="1"/>
</dbReference>
<dbReference type="PRINTS" id="PR01021">
    <property type="entry name" value="OMPADOMAIN"/>
</dbReference>
<comment type="subcellular location">
    <subcellularLocation>
        <location evidence="1">Cell outer membrane</location>
    </subcellularLocation>
</comment>
<dbReference type="AlphaFoldDB" id="A0A543G267"/>
<gene>
    <name evidence="6" type="ORF">BC670_1043</name>
</gene>
<dbReference type="RefSeq" id="WP_089079728.1">
    <property type="nucleotide sequence ID" value="NZ_VFPJ01000001.1"/>
</dbReference>
<dbReference type="EMBL" id="VFPJ01000001">
    <property type="protein sequence ID" value="TQM40171.1"/>
    <property type="molecule type" value="Genomic_DNA"/>
</dbReference>
<protein>
    <submittedName>
        <fullName evidence="6">OmpA family protein</fullName>
    </submittedName>
</protein>
<proteinExistence type="predicted"/>
<dbReference type="InterPro" id="IPR036737">
    <property type="entry name" value="OmpA-like_sf"/>
</dbReference>
<evidence type="ECO:0000256" key="4">
    <source>
        <dbReference type="PROSITE-ProRule" id="PRU00473"/>
    </source>
</evidence>
<dbReference type="PANTHER" id="PTHR30329:SF21">
    <property type="entry name" value="LIPOPROTEIN YIAD-RELATED"/>
    <property type="match status" value="1"/>
</dbReference>
<dbReference type="InterPro" id="IPR006665">
    <property type="entry name" value="OmpA-like"/>
</dbReference>
<evidence type="ECO:0000256" key="3">
    <source>
        <dbReference type="ARBA" id="ARBA00023237"/>
    </source>
</evidence>
<dbReference type="Proteomes" id="UP000320773">
    <property type="component" value="Unassembled WGS sequence"/>
</dbReference>
<keyword evidence="3" id="KW-0998">Cell outer membrane</keyword>
<reference evidence="6 7" key="1">
    <citation type="submission" date="2019-06" db="EMBL/GenBank/DDBJ databases">
        <title>Genomic Encyclopedia of Archaeal and Bacterial Type Strains, Phase II (KMG-II): from individual species to whole genera.</title>
        <authorList>
            <person name="Goeker M."/>
        </authorList>
    </citation>
    <scope>NUCLEOTIDE SEQUENCE [LARGE SCALE GENOMIC DNA]</scope>
    <source>
        <strain evidence="6 7">DSM 24789</strain>
    </source>
</reference>
<evidence type="ECO:0000256" key="1">
    <source>
        <dbReference type="ARBA" id="ARBA00004442"/>
    </source>
</evidence>
<evidence type="ECO:0000313" key="6">
    <source>
        <dbReference type="EMBL" id="TQM40171.1"/>
    </source>
</evidence>
<accession>A0A543G267</accession>
<dbReference type="InterPro" id="IPR006664">
    <property type="entry name" value="OMP_bac"/>
</dbReference>
<dbReference type="GO" id="GO:0009279">
    <property type="term" value="C:cell outer membrane"/>
    <property type="evidence" value="ECO:0007669"/>
    <property type="project" value="UniProtKB-SubCell"/>
</dbReference>
<sequence length="558" mass="63590">MAKGVKKIKWVPRENDAKVFPTLSIANKLLVIEPNKWAWFEVSEWEDGTTPLDKKQDITWIRQDKSNYIIGQKTLPSDNFYGVRLTKKLCGPYTYYLEASSTGKPDATKNRGLKYRGHCPEKIVKCGWSKTKGNTDLTNQNDNNHGLAYGEAVYLHMETEGLNGAKLIVEVWNEMFKGDYKIREIYDAEVLDGEVNLKIPNTHLWRSDISMLQENEEFYVKVKTPSGRYITDGNKETEFGKYLNIKNKIVTPKFEVPSNQTPLKIGESGKNHERYEPCKFDAIQIKDTDADKKPVTVTVFEGGKTNGKALKKVRHPAEKITKSILFEFDSAVISTEGQKVLNNVLQFLLEHQYSDLHLSGYACVIGKEAYNQPLSERRANAVKKVLSDGKLDPKRTLAKGYGEAYHKDGVTTPKVDDDKKGADNIKHKTKTENINARRVDISFTYFGHDANTMVYETIAPSVTTKKELEIEIIGFDTKKCFQEKIKQHKQLTRVIDIGQIENDGNDVVQKFEAPKFPVKVYSDLRRVNLFPLEFIWPASTTPNKVYIHTLLPLVLQPK</sequence>
<evidence type="ECO:0000313" key="7">
    <source>
        <dbReference type="Proteomes" id="UP000320773"/>
    </source>
</evidence>
<organism evidence="6 7">
    <name type="scientific">Flavobacterium branchiophilum</name>
    <dbReference type="NCBI Taxonomy" id="55197"/>
    <lineage>
        <taxon>Bacteria</taxon>
        <taxon>Pseudomonadati</taxon>
        <taxon>Bacteroidota</taxon>
        <taxon>Flavobacteriia</taxon>
        <taxon>Flavobacteriales</taxon>
        <taxon>Flavobacteriaceae</taxon>
        <taxon>Flavobacterium</taxon>
    </lineage>
</organism>
<dbReference type="Gene3D" id="3.30.1330.60">
    <property type="entry name" value="OmpA-like domain"/>
    <property type="match status" value="1"/>
</dbReference>
<dbReference type="InterPro" id="IPR050330">
    <property type="entry name" value="Bact_OuterMem_StrucFunc"/>
</dbReference>
<dbReference type="PANTHER" id="PTHR30329">
    <property type="entry name" value="STATOR ELEMENT OF FLAGELLAR MOTOR COMPLEX"/>
    <property type="match status" value="1"/>
</dbReference>
<dbReference type="CDD" id="cd07185">
    <property type="entry name" value="OmpA_C-like"/>
    <property type="match status" value="1"/>
</dbReference>
<keyword evidence="2 4" id="KW-0472">Membrane</keyword>
<comment type="caution">
    <text evidence="6">The sequence shown here is derived from an EMBL/GenBank/DDBJ whole genome shotgun (WGS) entry which is preliminary data.</text>
</comment>